<dbReference type="CDD" id="cd00130">
    <property type="entry name" value="PAS"/>
    <property type="match status" value="1"/>
</dbReference>
<evidence type="ECO:0000313" key="3">
    <source>
        <dbReference type="EMBL" id="AOY88435.1"/>
    </source>
</evidence>
<evidence type="ECO:0000259" key="2">
    <source>
        <dbReference type="PROSITE" id="PS50887"/>
    </source>
</evidence>
<dbReference type="PROSITE" id="PS50112">
    <property type="entry name" value="PAS"/>
    <property type="match status" value="1"/>
</dbReference>
<dbReference type="PANTHER" id="PTHR46663">
    <property type="entry name" value="DIGUANYLATE CYCLASE DGCT-RELATED"/>
    <property type="match status" value="1"/>
</dbReference>
<dbReference type="SUPFAM" id="SSF55073">
    <property type="entry name" value="Nucleotide cyclase"/>
    <property type="match status" value="1"/>
</dbReference>
<reference evidence="3 4" key="1">
    <citation type="submission" date="2016-10" db="EMBL/GenBank/DDBJ databases">
        <title>Marinobacter salinus sp. nov., a moderately halophilic bacterium isolated from a tidal flat environment.</title>
        <authorList>
            <person name="Park S.-J."/>
        </authorList>
    </citation>
    <scope>NUCLEOTIDE SEQUENCE [LARGE SCALE GENOMIC DNA]</scope>
    <source>
        <strain evidence="3 4">Hb8</strain>
    </source>
</reference>
<accession>A0A1D9GLQ8</accession>
<dbReference type="AlphaFoldDB" id="A0A1D9GLQ8"/>
<dbReference type="InterPro" id="IPR013655">
    <property type="entry name" value="PAS_fold_3"/>
</dbReference>
<gene>
    <name evidence="3" type="ORF">BKP64_09805</name>
</gene>
<dbReference type="InterPro" id="IPR029787">
    <property type="entry name" value="Nucleotide_cyclase"/>
</dbReference>
<feature type="domain" description="PAS" evidence="1">
    <location>
        <begin position="11"/>
        <end position="75"/>
    </location>
</feature>
<dbReference type="KEGG" id="msq:BKP64_09805"/>
<dbReference type="Pfam" id="PF08447">
    <property type="entry name" value="PAS_3"/>
    <property type="match status" value="1"/>
</dbReference>
<dbReference type="NCBIfam" id="TIGR00254">
    <property type="entry name" value="GGDEF"/>
    <property type="match status" value="1"/>
</dbReference>
<dbReference type="EMBL" id="CP017715">
    <property type="protein sequence ID" value="AOY88435.1"/>
    <property type="molecule type" value="Genomic_DNA"/>
</dbReference>
<keyword evidence="4" id="KW-1185">Reference proteome</keyword>
<dbReference type="NCBIfam" id="TIGR00229">
    <property type="entry name" value="sensory_box"/>
    <property type="match status" value="1"/>
</dbReference>
<feature type="domain" description="GGDEF" evidence="2">
    <location>
        <begin position="165"/>
        <end position="295"/>
    </location>
</feature>
<dbReference type="InterPro" id="IPR035965">
    <property type="entry name" value="PAS-like_dom_sf"/>
</dbReference>
<proteinExistence type="predicted"/>
<dbReference type="Proteomes" id="UP000177445">
    <property type="component" value="Chromosome"/>
</dbReference>
<organism evidence="3 4">
    <name type="scientific">Marinobacter salinus</name>
    <dbReference type="NCBI Taxonomy" id="1874317"/>
    <lineage>
        <taxon>Bacteria</taxon>
        <taxon>Pseudomonadati</taxon>
        <taxon>Pseudomonadota</taxon>
        <taxon>Gammaproteobacteria</taxon>
        <taxon>Pseudomonadales</taxon>
        <taxon>Marinobacteraceae</taxon>
        <taxon>Marinobacter</taxon>
    </lineage>
</organism>
<dbReference type="InterPro" id="IPR043128">
    <property type="entry name" value="Rev_trsase/Diguanyl_cyclase"/>
</dbReference>
<dbReference type="CDD" id="cd01949">
    <property type="entry name" value="GGDEF"/>
    <property type="match status" value="1"/>
</dbReference>
<evidence type="ECO:0000259" key="1">
    <source>
        <dbReference type="PROSITE" id="PS50112"/>
    </source>
</evidence>
<dbReference type="PROSITE" id="PS50887">
    <property type="entry name" value="GGDEF"/>
    <property type="match status" value="1"/>
</dbReference>
<dbReference type="SMART" id="SM00091">
    <property type="entry name" value="PAS"/>
    <property type="match status" value="1"/>
</dbReference>
<dbReference type="Gene3D" id="3.30.450.20">
    <property type="entry name" value="PAS domain"/>
    <property type="match status" value="1"/>
</dbReference>
<dbReference type="OrthoDB" id="766410at2"/>
<dbReference type="Pfam" id="PF00990">
    <property type="entry name" value="GGDEF"/>
    <property type="match status" value="1"/>
</dbReference>
<dbReference type="SUPFAM" id="SSF55785">
    <property type="entry name" value="PYP-like sensor domain (PAS domain)"/>
    <property type="match status" value="1"/>
</dbReference>
<evidence type="ECO:0008006" key="5">
    <source>
        <dbReference type="Google" id="ProtNLM"/>
    </source>
</evidence>
<name>A0A1D9GLQ8_9GAMM</name>
<dbReference type="STRING" id="1874317.BKP64_09805"/>
<dbReference type="InterPro" id="IPR000160">
    <property type="entry name" value="GGDEF_dom"/>
</dbReference>
<dbReference type="InterPro" id="IPR052163">
    <property type="entry name" value="DGC-Regulatory_Protein"/>
</dbReference>
<dbReference type="PANTHER" id="PTHR46663:SF3">
    <property type="entry name" value="SLL0267 PROTEIN"/>
    <property type="match status" value="1"/>
</dbReference>
<dbReference type="RefSeq" id="WP_070969169.1">
    <property type="nucleotide sequence ID" value="NZ_CP017715.1"/>
</dbReference>
<protein>
    <recommendedName>
        <fullName evidence="5">Diguanylate cyclase</fullName>
    </recommendedName>
</protein>
<dbReference type="SMART" id="SM00267">
    <property type="entry name" value="GGDEF"/>
    <property type="match status" value="1"/>
</dbReference>
<dbReference type="InterPro" id="IPR000014">
    <property type="entry name" value="PAS"/>
</dbReference>
<dbReference type="Gene3D" id="3.30.70.270">
    <property type="match status" value="1"/>
</dbReference>
<evidence type="ECO:0000313" key="4">
    <source>
        <dbReference type="Proteomes" id="UP000177445"/>
    </source>
</evidence>
<sequence length="295" mass="33191">MKQTLPVSADEFIDLLLDAVCLVDRDSRFLFVSEAGERIFGYRPDEMVGRFVLEFVHPDDRDKTVGAIGELLSGEEKPLFENRYLRKDGAVAHIMWSARWSEKDQVRVAVARDITQQKHAESLQKDLYARLEYMAHHDPLTNVPNRALLLDRFGIALARAQRATTRLAVLYLDLNNFKQINDSYGHAVGDELLIRVAKRLQRCVRESDTVSRVGGDEFVVVVDGTVTGDDVDAVRQKIVLSLARPFKLDGGITLTCSPSIGVAVYPDDGVDYETLIHHADSSMYVSKRERTGLTR</sequence>